<dbReference type="Pfam" id="PF12019">
    <property type="entry name" value="GspH"/>
    <property type="match status" value="1"/>
</dbReference>
<evidence type="ECO:0000256" key="6">
    <source>
        <dbReference type="ARBA" id="ARBA00022692"/>
    </source>
</evidence>
<comment type="caution">
    <text evidence="12">The sequence shown here is derived from an EMBL/GenBank/DDBJ whole genome shotgun (WGS) entry which is preliminary data.</text>
</comment>
<dbReference type="SUPFAM" id="SSF54523">
    <property type="entry name" value="Pili subunits"/>
    <property type="match status" value="1"/>
</dbReference>
<evidence type="ECO:0000256" key="8">
    <source>
        <dbReference type="ARBA" id="ARBA00023136"/>
    </source>
</evidence>
<keyword evidence="8" id="KW-0472">Membrane</keyword>
<dbReference type="InterPro" id="IPR045584">
    <property type="entry name" value="Pilin-like"/>
</dbReference>
<keyword evidence="5" id="KW-0997">Cell inner membrane</keyword>
<name>A0ABV6FGR4_9BURK</name>
<reference evidence="12 13" key="1">
    <citation type="submission" date="2024-09" db="EMBL/GenBank/DDBJ databases">
        <authorList>
            <person name="Sun Q."/>
            <person name="Mori K."/>
        </authorList>
    </citation>
    <scope>NUCLEOTIDE SEQUENCE [LARGE SCALE GENOMIC DNA]</scope>
    <source>
        <strain evidence="12 13">CCM 7792</strain>
    </source>
</reference>
<proteinExistence type="inferred from homology"/>
<dbReference type="RefSeq" id="WP_379679528.1">
    <property type="nucleotide sequence ID" value="NZ_JBHLWP010000011.1"/>
</dbReference>
<keyword evidence="3" id="KW-1003">Cell membrane</keyword>
<gene>
    <name evidence="12" type="ORF">ACFFJK_12550</name>
</gene>
<dbReference type="EMBL" id="JBHLWP010000011">
    <property type="protein sequence ID" value="MFC0252720.1"/>
    <property type="molecule type" value="Genomic_DNA"/>
</dbReference>
<evidence type="ECO:0000259" key="11">
    <source>
        <dbReference type="Pfam" id="PF12019"/>
    </source>
</evidence>
<evidence type="ECO:0000256" key="9">
    <source>
        <dbReference type="ARBA" id="ARBA00025772"/>
    </source>
</evidence>
<keyword evidence="7" id="KW-1133">Transmembrane helix</keyword>
<evidence type="ECO:0000256" key="3">
    <source>
        <dbReference type="ARBA" id="ARBA00022475"/>
    </source>
</evidence>
<evidence type="ECO:0000256" key="5">
    <source>
        <dbReference type="ARBA" id="ARBA00022519"/>
    </source>
</evidence>
<evidence type="ECO:0000256" key="1">
    <source>
        <dbReference type="ARBA" id="ARBA00004377"/>
    </source>
</evidence>
<evidence type="ECO:0000256" key="10">
    <source>
        <dbReference type="ARBA" id="ARBA00030775"/>
    </source>
</evidence>
<keyword evidence="6" id="KW-0812">Transmembrane</keyword>
<keyword evidence="4" id="KW-0488">Methylation</keyword>
<organism evidence="12 13">
    <name type="scientific">Massilia consociata</name>
    <dbReference type="NCBI Taxonomy" id="760117"/>
    <lineage>
        <taxon>Bacteria</taxon>
        <taxon>Pseudomonadati</taxon>
        <taxon>Pseudomonadota</taxon>
        <taxon>Betaproteobacteria</taxon>
        <taxon>Burkholderiales</taxon>
        <taxon>Oxalobacteraceae</taxon>
        <taxon>Telluria group</taxon>
        <taxon>Massilia</taxon>
    </lineage>
</organism>
<dbReference type="Gene3D" id="3.55.40.10">
    <property type="entry name" value="minor pseudopilin epsh domain"/>
    <property type="match status" value="1"/>
</dbReference>
<protein>
    <recommendedName>
        <fullName evidence="2">Type II secretion system protein H</fullName>
    </recommendedName>
    <alternativeName>
        <fullName evidence="10">General secretion pathway protein H</fullName>
    </alternativeName>
</protein>
<evidence type="ECO:0000256" key="2">
    <source>
        <dbReference type="ARBA" id="ARBA00021549"/>
    </source>
</evidence>
<evidence type="ECO:0000256" key="7">
    <source>
        <dbReference type="ARBA" id="ARBA00022989"/>
    </source>
</evidence>
<keyword evidence="13" id="KW-1185">Reference proteome</keyword>
<evidence type="ECO:0000313" key="12">
    <source>
        <dbReference type="EMBL" id="MFC0252720.1"/>
    </source>
</evidence>
<evidence type="ECO:0000256" key="4">
    <source>
        <dbReference type="ARBA" id="ARBA00022481"/>
    </source>
</evidence>
<comment type="similarity">
    <text evidence="9">Belongs to the GSP H family.</text>
</comment>
<evidence type="ECO:0000313" key="13">
    <source>
        <dbReference type="Proteomes" id="UP001589773"/>
    </source>
</evidence>
<sequence length="199" mass="20773">MDHAAGREGPCPGTFAPTARSGGATLTELVVVLGIAAIMSAVAAPDLHALVAAQQLRTASGDLFGAILLTRAQAIARNERVKLMPRDAAGADWTQGWTVFVDRDGDRRPGPADEVLAVHGPLPPGVRIAFSFTQSAPPQYIAYNGAGRSCSDTSSSTSRLGTLSLFHGEGIRRIKINMLGRARLCNPARDEGCDGAEAP</sequence>
<dbReference type="InterPro" id="IPR022346">
    <property type="entry name" value="T2SS_GspH"/>
</dbReference>
<feature type="domain" description="General secretion pathway GspH" evidence="11">
    <location>
        <begin position="62"/>
        <end position="180"/>
    </location>
</feature>
<dbReference type="Proteomes" id="UP001589773">
    <property type="component" value="Unassembled WGS sequence"/>
</dbReference>
<comment type="subcellular location">
    <subcellularLocation>
        <location evidence="1">Cell inner membrane</location>
        <topology evidence="1">Single-pass membrane protein</topology>
    </subcellularLocation>
</comment>
<accession>A0ABV6FGR4</accession>